<evidence type="ECO:0000313" key="11">
    <source>
        <dbReference type="Proteomes" id="UP000606498"/>
    </source>
</evidence>
<proteinExistence type="inferred from homology"/>
<dbReference type="PROSITE" id="PS00132">
    <property type="entry name" value="CARBOXYPEPT_ZN_1"/>
    <property type="match status" value="1"/>
</dbReference>
<keyword evidence="7" id="KW-0482">Metalloprotease</keyword>
<feature type="domain" description="Peptidase M14" evidence="9">
    <location>
        <begin position="19"/>
        <end position="359"/>
    </location>
</feature>
<name>A0ABQ1T634_9GAMM</name>
<keyword evidence="11" id="KW-1185">Reference proteome</keyword>
<dbReference type="PANTHER" id="PTHR11705:SF143">
    <property type="entry name" value="SLL0236 PROTEIN"/>
    <property type="match status" value="1"/>
</dbReference>
<dbReference type="Proteomes" id="UP000606498">
    <property type="component" value="Unassembled WGS sequence"/>
</dbReference>
<dbReference type="PROSITE" id="PS52035">
    <property type="entry name" value="PEPTIDASE_M14"/>
    <property type="match status" value="1"/>
</dbReference>
<dbReference type="PANTHER" id="PTHR11705">
    <property type="entry name" value="PROTEASE FAMILY M14 CARBOXYPEPTIDASE A,B"/>
    <property type="match status" value="1"/>
</dbReference>
<comment type="caution">
    <text evidence="8">Lacks conserved residue(s) required for the propagation of feature annotation.</text>
</comment>
<comment type="cofactor">
    <cofactor evidence="1">
        <name>Zn(2+)</name>
        <dbReference type="ChEBI" id="CHEBI:29105"/>
    </cofactor>
</comment>
<evidence type="ECO:0000256" key="2">
    <source>
        <dbReference type="ARBA" id="ARBA00005988"/>
    </source>
</evidence>
<reference evidence="11" key="1">
    <citation type="journal article" date="2019" name="Int. J. Syst. Evol. Microbiol.">
        <title>The Global Catalogue of Microorganisms (GCM) 10K type strain sequencing project: providing services to taxonomists for standard genome sequencing and annotation.</title>
        <authorList>
            <consortium name="The Broad Institute Genomics Platform"/>
            <consortium name="The Broad Institute Genome Sequencing Center for Infectious Disease"/>
            <person name="Wu L."/>
            <person name="Ma J."/>
        </authorList>
    </citation>
    <scope>NUCLEOTIDE SEQUENCE [LARGE SCALE GENOMIC DNA]</scope>
    <source>
        <strain evidence="11">CGMCC 1.16033</strain>
    </source>
</reference>
<protein>
    <submittedName>
        <fullName evidence="10">Peptidase M14</fullName>
    </submittedName>
</protein>
<dbReference type="Gene3D" id="3.40.630.10">
    <property type="entry name" value="Zn peptidases"/>
    <property type="match status" value="1"/>
</dbReference>
<evidence type="ECO:0000256" key="8">
    <source>
        <dbReference type="PROSITE-ProRule" id="PRU01379"/>
    </source>
</evidence>
<dbReference type="InterPro" id="IPR000834">
    <property type="entry name" value="Peptidase_M14"/>
</dbReference>
<keyword evidence="6" id="KW-0862">Zinc</keyword>
<sequence length="359" mass="41024">MSSKAAKLSTLPQMDVSVTESAYELELLAELEHKYQQHLNARSLAQVGFAGKTHDVRALELGNPNSRVPTVLFVGGVHGVERIGSQVILALLGSLLTRCSWDKHLQLMLTQIRLAFVPVLNPIGLIRGTRANGNGVDLMRNAPIDARGSVTFMVGGQRFSRHLPWYRGRSNQLEAETRAIIDYSNDLMARGSSLIVLDAHSGFGLVDHIWFPFACKDTPFARLGEVYHLKQLFEMSYPHHCHYHIAPQSCFYRTHGDIWDYLVSGNPQVPFLPLTLEMGSWAWVKKNPRQLLRFSGYFNPQKQHRLQRILRRHFTLMQFLLDVGYAQVLEQLPELHRHHLDYQARNFWYPQAAEKPSHD</sequence>
<evidence type="ECO:0000313" key="10">
    <source>
        <dbReference type="EMBL" id="GGE80302.1"/>
    </source>
</evidence>
<keyword evidence="4" id="KW-0479">Metal-binding</keyword>
<comment type="caution">
    <text evidence="10">The sequence shown here is derived from an EMBL/GenBank/DDBJ whole genome shotgun (WGS) entry which is preliminary data.</text>
</comment>
<keyword evidence="3" id="KW-0645">Protease</keyword>
<evidence type="ECO:0000256" key="3">
    <source>
        <dbReference type="ARBA" id="ARBA00022670"/>
    </source>
</evidence>
<evidence type="ECO:0000256" key="6">
    <source>
        <dbReference type="ARBA" id="ARBA00022833"/>
    </source>
</evidence>
<dbReference type="InterPro" id="IPR057246">
    <property type="entry name" value="CARBOXYPEPT_ZN_1"/>
</dbReference>
<accession>A0ABQ1T634</accession>
<dbReference type="SUPFAM" id="SSF53187">
    <property type="entry name" value="Zn-dependent exopeptidases"/>
    <property type="match status" value="1"/>
</dbReference>
<evidence type="ECO:0000256" key="4">
    <source>
        <dbReference type="ARBA" id="ARBA00022723"/>
    </source>
</evidence>
<evidence type="ECO:0000256" key="7">
    <source>
        <dbReference type="ARBA" id="ARBA00023049"/>
    </source>
</evidence>
<evidence type="ECO:0000256" key="1">
    <source>
        <dbReference type="ARBA" id="ARBA00001947"/>
    </source>
</evidence>
<dbReference type="EMBL" id="BMKO01000004">
    <property type="protein sequence ID" value="GGE80302.1"/>
    <property type="molecule type" value="Genomic_DNA"/>
</dbReference>
<gene>
    <name evidence="10" type="ORF">GCM10011520_21000</name>
</gene>
<keyword evidence="5" id="KW-0378">Hydrolase</keyword>
<comment type="similarity">
    <text evidence="2 8">Belongs to the peptidase M14 family.</text>
</comment>
<dbReference type="Pfam" id="PF00246">
    <property type="entry name" value="Peptidase_M14"/>
    <property type="match status" value="1"/>
</dbReference>
<organism evidence="10 11">
    <name type="scientific">Shewanella carassii</name>
    <dbReference type="NCBI Taxonomy" id="1987584"/>
    <lineage>
        <taxon>Bacteria</taxon>
        <taxon>Pseudomonadati</taxon>
        <taxon>Pseudomonadota</taxon>
        <taxon>Gammaproteobacteria</taxon>
        <taxon>Alteromonadales</taxon>
        <taxon>Shewanellaceae</taxon>
        <taxon>Shewanella</taxon>
    </lineage>
</organism>
<evidence type="ECO:0000259" key="9">
    <source>
        <dbReference type="PROSITE" id="PS52035"/>
    </source>
</evidence>
<evidence type="ECO:0000256" key="5">
    <source>
        <dbReference type="ARBA" id="ARBA00022801"/>
    </source>
</evidence>